<dbReference type="EMBL" id="UINC01124598">
    <property type="protein sequence ID" value="SVD01854.1"/>
    <property type="molecule type" value="Genomic_DNA"/>
</dbReference>
<evidence type="ECO:0000313" key="2">
    <source>
        <dbReference type="EMBL" id="SVD01854.1"/>
    </source>
</evidence>
<proteinExistence type="predicted"/>
<protein>
    <recommendedName>
        <fullName evidence="3">N-sulphoglucosamine sulphohydrolase C-terminal domain-containing protein</fullName>
    </recommendedName>
</protein>
<reference evidence="2" key="1">
    <citation type="submission" date="2018-05" db="EMBL/GenBank/DDBJ databases">
        <authorList>
            <person name="Lanie J.A."/>
            <person name="Ng W.-L."/>
            <person name="Kazmierczak K.M."/>
            <person name="Andrzejewski T.M."/>
            <person name="Davidsen T.M."/>
            <person name="Wayne K.J."/>
            <person name="Tettelin H."/>
            <person name="Glass J.I."/>
            <person name="Rusch D."/>
            <person name="Podicherti R."/>
            <person name="Tsui H.-C.T."/>
            <person name="Winkler M.E."/>
        </authorList>
    </citation>
    <scope>NUCLEOTIDE SEQUENCE</scope>
</reference>
<accession>A0A382RVY1</accession>
<organism evidence="2">
    <name type="scientific">marine metagenome</name>
    <dbReference type="NCBI Taxonomy" id="408172"/>
    <lineage>
        <taxon>unclassified sequences</taxon>
        <taxon>metagenomes</taxon>
        <taxon>ecological metagenomes</taxon>
    </lineage>
</organism>
<gene>
    <name evidence="2" type="ORF">METZ01_LOCUS354708</name>
</gene>
<name>A0A382RVY1_9ZZZZ</name>
<sequence length="46" mass="5417">GDEQLYDHQTDPDEFTNLADKSELDSVKKRLRKWLPKTDAKPVPYK</sequence>
<dbReference type="Gene3D" id="3.40.720.10">
    <property type="entry name" value="Alkaline Phosphatase, subunit A"/>
    <property type="match status" value="1"/>
</dbReference>
<feature type="compositionally biased region" description="Basic and acidic residues" evidence="1">
    <location>
        <begin position="1"/>
        <end position="11"/>
    </location>
</feature>
<dbReference type="InterPro" id="IPR017850">
    <property type="entry name" value="Alkaline_phosphatase_core_sf"/>
</dbReference>
<evidence type="ECO:0008006" key="3">
    <source>
        <dbReference type="Google" id="ProtNLM"/>
    </source>
</evidence>
<feature type="region of interest" description="Disordered" evidence="1">
    <location>
        <begin position="1"/>
        <end position="21"/>
    </location>
</feature>
<dbReference type="SUPFAM" id="SSF53649">
    <property type="entry name" value="Alkaline phosphatase-like"/>
    <property type="match status" value="1"/>
</dbReference>
<evidence type="ECO:0000256" key="1">
    <source>
        <dbReference type="SAM" id="MobiDB-lite"/>
    </source>
</evidence>
<dbReference type="AlphaFoldDB" id="A0A382RVY1"/>
<feature type="non-terminal residue" evidence="2">
    <location>
        <position position="1"/>
    </location>
</feature>